<dbReference type="InterPro" id="IPR020846">
    <property type="entry name" value="MFS_dom"/>
</dbReference>
<evidence type="ECO:0000256" key="6">
    <source>
        <dbReference type="ARBA" id="ARBA00022989"/>
    </source>
</evidence>
<dbReference type="GO" id="GO:0042910">
    <property type="term" value="F:xenobiotic transmembrane transporter activity"/>
    <property type="evidence" value="ECO:0007669"/>
    <property type="project" value="InterPro"/>
</dbReference>
<evidence type="ECO:0000256" key="8">
    <source>
        <dbReference type="RuleBase" id="RU365088"/>
    </source>
</evidence>
<accession>A0A2U2BRQ9</accession>
<proteinExistence type="inferred from homology"/>
<feature type="transmembrane region" description="Helical" evidence="8">
    <location>
        <begin position="203"/>
        <end position="221"/>
    </location>
</feature>
<evidence type="ECO:0000313" key="12">
    <source>
        <dbReference type="Proteomes" id="UP000245168"/>
    </source>
</evidence>
<feature type="transmembrane region" description="Helical" evidence="8">
    <location>
        <begin position="175"/>
        <end position="197"/>
    </location>
</feature>
<dbReference type="InterPro" id="IPR004812">
    <property type="entry name" value="Efflux_drug-R_Bcr/CmlA"/>
</dbReference>
<dbReference type="Gene3D" id="1.20.1720.10">
    <property type="entry name" value="Multidrug resistance protein D"/>
    <property type="match status" value="1"/>
</dbReference>
<feature type="transmembrane region" description="Helical" evidence="8">
    <location>
        <begin position="142"/>
        <end position="163"/>
    </location>
</feature>
<gene>
    <name evidence="11" type="ORF">DDZ18_10885</name>
</gene>
<feature type="transmembrane region" description="Helical" evidence="8">
    <location>
        <begin position="288"/>
        <end position="308"/>
    </location>
</feature>
<comment type="subcellular location">
    <subcellularLocation>
        <location evidence="8">Cell inner membrane</location>
        <topology evidence="8">Multi-pass membrane protein</topology>
    </subcellularLocation>
    <subcellularLocation>
        <location evidence="1">Cell membrane</location>
        <topology evidence="1">Multi-pass membrane protein</topology>
    </subcellularLocation>
</comment>
<dbReference type="EMBL" id="QEXV01000005">
    <property type="protein sequence ID" value="PWE16707.1"/>
    <property type="molecule type" value="Genomic_DNA"/>
</dbReference>
<dbReference type="OrthoDB" id="9800416at2"/>
<dbReference type="Pfam" id="PF07690">
    <property type="entry name" value="MFS_1"/>
    <property type="match status" value="1"/>
</dbReference>
<protein>
    <recommendedName>
        <fullName evidence="8">Bcr/CflA family efflux transporter</fullName>
    </recommendedName>
</protein>
<feature type="domain" description="Major facilitator superfamily (MFS) profile" evidence="10">
    <location>
        <begin position="51"/>
        <end position="432"/>
    </location>
</feature>
<evidence type="ECO:0000256" key="4">
    <source>
        <dbReference type="ARBA" id="ARBA00022475"/>
    </source>
</evidence>
<feature type="region of interest" description="Disordered" evidence="9">
    <location>
        <begin position="1"/>
        <end position="44"/>
    </location>
</feature>
<feature type="transmembrane region" description="Helical" evidence="8">
    <location>
        <begin position="254"/>
        <end position="276"/>
    </location>
</feature>
<feature type="transmembrane region" description="Helical" evidence="8">
    <location>
        <begin position="85"/>
        <end position="105"/>
    </location>
</feature>
<evidence type="ECO:0000256" key="9">
    <source>
        <dbReference type="SAM" id="MobiDB-lite"/>
    </source>
</evidence>
<evidence type="ECO:0000256" key="5">
    <source>
        <dbReference type="ARBA" id="ARBA00022692"/>
    </source>
</evidence>
<keyword evidence="7 8" id="KW-0472">Membrane</keyword>
<name>A0A2U2BRQ9_9PROT</name>
<dbReference type="GO" id="GO:1990961">
    <property type="term" value="P:xenobiotic detoxification by transmembrane export across the plasma membrane"/>
    <property type="evidence" value="ECO:0007669"/>
    <property type="project" value="InterPro"/>
</dbReference>
<keyword evidence="8" id="KW-0997">Cell inner membrane</keyword>
<dbReference type="PANTHER" id="PTHR23502:SF132">
    <property type="entry name" value="POLYAMINE TRANSPORTER 2-RELATED"/>
    <property type="match status" value="1"/>
</dbReference>
<dbReference type="PROSITE" id="PS50850">
    <property type="entry name" value="MFS"/>
    <property type="match status" value="1"/>
</dbReference>
<keyword evidence="3 8" id="KW-0813">Transport</keyword>
<feature type="transmembrane region" description="Helical" evidence="8">
    <location>
        <begin position="51"/>
        <end position="73"/>
    </location>
</feature>
<evidence type="ECO:0000313" key="11">
    <source>
        <dbReference type="EMBL" id="PWE16707.1"/>
    </source>
</evidence>
<dbReference type="CDD" id="cd17320">
    <property type="entry name" value="MFS_MdfA_MDR_like"/>
    <property type="match status" value="1"/>
</dbReference>
<dbReference type="AlphaFoldDB" id="A0A2U2BRQ9"/>
<dbReference type="GO" id="GO:0005886">
    <property type="term" value="C:plasma membrane"/>
    <property type="evidence" value="ECO:0007669"/>
    <property type="project" value="UniProtKB-SubCell"/>
</dbReference>
<dbReference type="InterPro" id="IPR011701">
    <property type="entry name" value="MFS"/>
</dbReference>
<dbReference type="NCBIfam" id="TIGR00710">
    <property type="entry name" value="efflux_Bcr_CflA"/>
    <property type="match status" value="1"/>
</dbReference>
<evidence type="ECO:0000259" key="10">
    <source>
        <dbReference type="PROSITE" id="PS50850"/>
    </source>
</evidence>
<feature type="transmembrane region" description="Helical" evidence="8">
    <location>
        <begin position="383"/>
        <end position="402"/>
    </location>
</feature>
<sequence>MPKRKSTPPPRPIQTRAQPIPLAIADSSSGGVRVRLSSPDPKRPSLSTAELVAMVGGLMMLNAFSIDIMLPALPDIAQDFDQPGNARQLVITAYVFGFGIAQLVFGPVADAIGRRRTLMLSLAGYAAATGLCIAAPGFEWLLAARALQGAVVAASRVVAMAVIRDLVSGRRMAEIMSFAMTVFMAAPIFAPTIGQGILFVGGWQYIFAFLLVASGGLFAWMQIRLPETLPEDARIPFNVRAATRNYVLAARSRVTVGYMAAGGLIFGSLFAFLASSEQVIGGLYGLEAWFGPLFAGVAIGLALANIVNARLVGRLGMRRLSHTALVLFIAINSVHALLSFSGPLPFWAYYALTCAAMMLFAMIGANFSALVMEPAGERAGTTAALYGATTSLVGSVLGSAIGQTYDGSVTPLVAGMALLGAIALMIVVITERGRLYALPGVHEEEPAE</sequence>
<keyword evidence="6 8" id="KW-1133">Transmembrane helix</keyword>
<dbReference type="Proteomes" id="UP000245168">
    <property type="component" value="Unassembled WGS sequence"/>
</dbReference>
<evidence type="ECO:0000256" key="7">
    <source>
        <dbReference type="ARBA" id="ARBA00023136"/>
    </source>
</evidence>
<feature type="transmembrane region" description="Helical" evidence="8">
    <location>
        <begin position="347"/>
        <end position="371"/>
    </location>
</feature>
<comment type="caution">
    <text evidence="11">The sequence shown here is derived from an EMBL/GenBank/DDBJ whole genome shotgun (WGS) entry which is preliminary data.</text>
</comment>
<feature type="transmembrane region" description="Helical" evidence="8">
    <location>
        <begin position="320"/>
        <end position="341"/>
    </location>
</feature>
<comment type="similarity">
    <text evidence="2 8">Belongs to the major facilitator superfamily. Bcr/CmlA family.</text>
</comment>
<evidence type="ECO:0000256" key="3">
    <source>
        <dbReference type="ARBA" id="ARBA00022448"/>
    </source>
</evidence>
<evidence type="ECO:0000256" key="1">
    <source>
        <dbReference type="ARBA" id="ARBA00004651"/>
    </source>
</evidence>
<feature type="transmembrane region" description="Helical" evidence="8">
    <location>
        <begin position="408"/>
        <end position="429"/>
    </location>
</feature>
<organism evidence="11 12">
    <name type="scientific">Marinicauda salina</name>
    <dbReference type="NCBI Taxonomy" id="2135793"/>
    <lineage>
        <taxon>Bacteria</taxon>
        <taxon>Pseudomonadati</taxon>
        <taxon>Pseudomonadota</taxon>
        <taxon>Alphaproteobacteria</taxon>
        <taxon>Maricaulales</taxon>
        <taxon>Maricaulaceae</taxon>
        <taxon>Marinicauda</taxon>
    </lineage>
</organism>
<keyword evidence="5 8" id="KW-0812">Transmembrane</keyword>
<evidence type="ECO:0000256" key="2">
    <source>
        <dbReference type="ARBA" id="ARBA00006236"/>
    </source>
</evidence>
<dbReference type="SUPFAM" id="SSF103473">
    <property type="entry name" value="MFS general substrate transporter"/>
    <property type="match status" value="1"/>
</dbReference>
<feature type="compositionally biased region" description="Low complexity" evidence="9">
    <location>
        <begin position="27"/>
        <end position="38"/>
    </location>
</feature>
<keyword evidence="4" id="KW-1003">Cell membrane</keyword>
<feature type="transmembrane region" description="Helical" evidence="8">
    <location>
        <begin position="117"/>
        <end position="136"/>
    </location>
</feature>
<keyword evidence="12" id="KW-1185">Reference proteome</keyword>
<reference evidence="12" key="1">
    <citation type="submission" date="2018-05" db="EMBL/GenBank/DDBJ databases">
        <authorList>
            <person name="Liu B.-T."/>
        </authorList>
    </citation>
    <scope>NUCLEOTIDE SEQUENCE [LARGE SCALE GENOMIC DNA]</scope>
    <source>
        <strain evidence="12">WD6-1</strain>
    </source>
</reference>
<dbReference type="PANTHER" id="PTHR23502">
    <property type="entry name" value="MAJOR FACILITATOR SUPERFAMILY"/>
    <property type="match status" value="1"/>
</dbReference>
<dbReference type="InterPro" id="IPR036259">
    <property type="entry name" value="MFS_trans_sf"/>
</dbReference>